<dbReference type="Proteomes" id="UP001162060">
    <property type="component" value="Unassembled WGS sequence"/>
</dbReference>
<evidence type="ECO:0000313" key="2">
    <source>
        <dbReference type="Proteomes" id="UP001162060"/>
    </source>
</evidence>
<evidence type="ECO:0000313" key="1">
    <source>
        <dbReference type="EMBL" id="CAK7934388.1"/>
    </source>
</evidence>
<gene>
    <name evidence="1" type="ORF">PM001_LOCUS19538</name>
</gene>
<organism evidence="1 2">
    <name type="scientific">Peronospora matthiolae</name>
    <dbReference type="NCBI Taxonomy" id="2874970"/>
    <lineage>
        <taxon>Eukaryota</taxon>
        <taxon>Sar</taxon>
        <taxon>Stramenopiles</taxon>
        <taxon>Oomycota</taxon>
        <taxon>Peronosporomycetes</taxon>
        <taxon>Peronosporales</taxon>
        <taxon>Peronosporaceae</taxon>
        <taxon>Peronospora</taxon>
    </lineage>
</organism>
<name>A0AAV1UL06_9STRA</name>
<sequence>MAVFAKRFRLSRGLGVHLSYHIQATTNSSTDVCRRQSVSVHGAEREIENEQ</sequence>
<dbReference type="EMBL" id="CAKLBY020000208">
    <property type="protein sequence ID" value="CAK7934388.1"/>
    <property type="molecule type" value="Genomic_DNA"/>
</dbReference>
<dbReference type="AlphaFoldDB" id="A0AAV1UL06"/>
<proteinExistence type="predicted"/>
<protein>
    <submittedName>
        <fullName evidence="1">Uncharacterized protein</fullName>
    </submittedName>
</protein>
<reference evidence="1" key="1">
    <citation type="submission" date="2024-01" db="EMBL/GenBank/DDBJ databases">
        <authorList>
            <person name="Webb A."/>
        </authorList>
    </citation>
    <scope>NUCLEOTIDE SEQUENCE</scope>
    <source>
        <strain evidence="1">Pm1</strain>
    </source>
</reference>
<accession>A0AAV1UL06</accession>
<comment type="caution">
    <text evidence="1">The sequence shown here is derived from an EMBL/GenBank/DDBJ whole genome shotgun (WGS) entry which is preliminary data.</text>
</comment>